<evidence type="ECO:0000256" key="2">
    <source>
        <dbReference type="ARBA" id="ARBA00022475"/>
    </source>
</evidence>
<sequence>MGRTARRKTVAGLAVVVGTAALVILVLRVPALHDALGHVLDGDTGALRDQLRDLGIAGALVLVLLVLVHTVIPYPAELALAVAGYVYGFWIGVPLMLAAWLATGLLGYAIGRAIGQPAARRLLGRERVDRFAAMLDDAGAFPLLASRMVPIVPFTLASVVPGALRVPVGRFAWTTVVGYVPMTCVVVLLGGRLEHLSPTDPLLWLAVVTILAMLLLARPLLRRVEGRSTSAPEAPGGDAEPPTPPAAHAPAATGSPAPATTGSPGSATTGSPGPATTESAPATTTSAAPATTAPPAPAATGSPGRSPAA</sequence>
<comment type="subcellular location">
    <subcellularLocation>
        <location evidence="1">Cell membrane</location>
        <topology evidence="1">Multi-pass membrane protein</topology>
    </subcellularLocation>
</comment>
<keyword evidence="4 7" id="KW-1133">Transmembrane helix</keyword>
<keyword evidence="2" id="KW-1003">Cell membrane</keyword>
<feature type="transmembrane region" description="Helical" evidence="7">
    <location>
        <begin position="202"/>
        <end position="221"/>
    </location>
</feature>
<keyword evidence="5 7" id="KW-0472">Membrane</keyword>
<evidence type="ECO:0000259" key="8">
    <source>
        <dbReference type="Pfam" id="PF09335"/>
    </source>
</evidence>
<evidence type="ECO:0000256" key="1">
    <source>
        <dbReference type="ARBA" id="ARBA00004651"/>
    </source>
</evidence>
<evidence type="ECO:0000256" key="6">
    <source>
        <dbReference type="SAM" id="MobiDB-lite"/>
    </source>
</evidence>
<name>A0A6J7J180_9ZZZZ</name>
<reference evidence="9" key="1">
    <citation type="submission" date="2020-05" db="EMBL/GenBank/DDBJ databases">
        <authorList>
            <person name="Chiriac C."/>
            <person name="Salcher M."/>
            <person name="Ghai R."/>
            <person name="Kavagutti S V."/>
        </authorList>
    </citation>
    <scope>NUCLEOTIDE SEQUENCE</scope>
</reference>
<protein>
    <submittedName>
        <fullName evidence="9">Unannotated protein</fullName>
    </submittedName>
</protein>
<dbReference type="AlphaFoldDB" id="A0A6J7J180"/>
<evidence type="ECO:0000256" key="7">
    <source>
        <dbReference type="SAM" id="Phobius"/>
    </source>
</evidence>
<feature type="region of interest" description="Disordered" evidence="6">
    <location>
        <begin position="227"/>
        <end position="309"/>
    </location>
</feature>
<feature type="transmembrane region" description="Helical" evidence="7">
    <location>
        <begin position="144"/>
        <end position="164"/>
    </location>
</feature>
<evidence type="ECO:0000256" key="4">
    <source>
        <dbReference type="ARBA" id="ARBA00022989"/>
    </source>
</evidence>
<dbReference type="PANTHER" id="PTHR12677:SF59">
    <property type="entry name" value="GOLGI APPARATUS MEMBRANE PROTEIN TVP38-RELATED"/>
    <property type="match status" value="1"/>
</dbReference>
<feature type="transmembrane region" description="Helical" evidence="7">
    <location>
        <begin position="171"/>
        <end position="190"/>
    </location>
</feature>
<feature type="compositionally biased region" description="Low complexity" evidence="6">
    <location>
        <begin position="298"/>
        <end position="309"/>
    </location>
</feature>
<organism evidence="9">
    <name type="scientific">freshwater metagenome</name>
    <dbReference type="NCBI Taxonomy" id="449393"/>
    <lineage>
        <taxon>unclassified sequences</taxon>
        <taxon>metagenomes</taxon>
        <taxon>ecological metagenomes</taxon>
    </lineage>
</organism>
<accession>A0A6J7J180</accession>
<gene>
    <name evidence="9" type="ORF">UFOPK3564_02689</name>
</gene>
<keyword evidence="3 7" id="KW-0812">Transmembrane</keyword>
<evidence type="ECO:0000256" key="5">
    <source>
        <dbReference type="ARBA" id="ARBA00023136"/>
    </source>
</evidence>
<dbReference type="Pfam" id="PF09335">
    <property type="entry name" value="VTT_dom"/>
    <property type="match status" value="1"/>
</dbReference>
<dbReference type="PANTHER" id="PTHR12677">
    <property type="entry name" value="GOLGI APPARATUS MEMBRANE PROTEIN TVP38-RELATED"/>
    <property type="match status" value="1"/>
</dbReference>
<dbReference type="EMBL" id="CAFBMK010000206">
    <property type="protein sequence ID" value="CAB4936760.1"/>
    <property type="molecule type" value="Genomic_DNA"/>
</dbReference>
<feature type="compositionally biased region" description="Low complexity" evidence="6">
    <location>
        <begin position="248"/>
        <end position="291"/>
    </location>
</feature>
<dbReference type="InterPro" id="IPR015414">
    <property type="entry name" value="TMEM64"/>
</dbReference>
<feature type="transmembrane region" description="Helical" evidence="7">
    <location>
        <begin position="86"/>
        <end position="110"/>
    </location>
</feature>
<dbReference type="InterPro" id="IPR032816">
    <property type="entry name" value="VTT_dom"/>
</dbReference>
<feature type="transmembrane region" description="Helical" evidence="7">
    <location>
        <begin position="55"/>
        <end position="74"/>
    </location>
</feature>
<evidence type="ECO:0000313" key="9">
    <source>
        <dbReference type="EMBL" id="CAB4936760.1"/>
    </source>
</evidence>
<dbReference type="GO" id="GO:0005886">
    <property type="term" value="C:plasma membrane"/>
    <property type="evidence" value="ECO:0007669"/>
    <property type="project" value="UniProtKB-SubCell"/>
</dbReference>
<proteinExistence type="predicted"/>
<feature type="compositionally biased region" description="Low complexity" evidence="6">
    <location>
        <begin position="231"/>
        <end position="240"/>
    </location>
</feature>
<evidence type="ECO:0000256" key="3">
    <source>
        <dbReference type="ARBA" id="ARBA00022692"/>
    </source>
</evidence>
<feature type="domain" description="VTT" evidence="8">
    <location>
        <begin position="75"/>
        <end position="190"/>
    </location>
</feature>